<dbReference type="GO" id="GO:0097367">
    <property type="term" value="F:carbohydrate derivative binding"/>
    <property type="evidence" value="ECO:0007669"/>
    <property type="project" value="InterPro"/>
</dbReference>
<protein>
    <submittedName>
        <fullName evidence="2">SIS domain-containing protein</fullName>
    </submittedName>
</protein>
<dbReference type="KEGG" id="orb:IPMB12_00415"/>
<dbReference type="RefSeq" id="WP_166913865.1">
    <property type="nucleotide sequence ID" value="NZ_CP050253.1"/>
</dbReference>
<dbReference type="Proteomes" id="UP000501168">
    <property type="component" value="Chromosome"/>
</dbReference>
<organism evidence="2 3">
    <name type="scientific">Zophobihabitans entericus</name>
    <dbReference type="NCBI Taxonomy" id="1635327"/>
    <lineage>
        <taxon>Bacteria</taxon>
        <taxon>Pseudomonadati</taxon>
        <taxon>Pseudomonadota</taxon>
        <taxon>Gammaproteobacteria</taxon>
        <taxon>Orbales</taxon>
        <taxon>Orbaceae</taxon>
        <taxon>Zophobihabitans</taxon>
    </lineage>
</organism>
<dbReference type="InParanoid" id="A0A6G9I7U0"/>
<dbReference type="GO" id="GO:1901135">
    <property type="term" value="P:carbohydrate derivative metabolic process"/>
    <property type="evidence" value="ECO:0007669"/>
    <property type="project" value="InterPro"/>
</dbReference>
<gene>
    <name evidence="2" type="ORF">IPMB12_00415</name>
</gene>
<evidence type="ECO:0000313" key="3">
    <source>
        <dbReference type="Proteomes" id="UP000501168"/>
    </source>
</evidence>
<dbReference type="InterPro" id="IPR001347">
    <property type="entry name" value="SIS_dom"/>
</dbReference>
<dbReference type="CDD" id="cd05006">
    <property type="entry name" value="SIS_GmhA"/>
    <property type="match status" value="1"/>
</dbReference>
<dbReference type="InterPro" id="IPR050099">
    <property type="entry name" value="SIS_GmhA/DiaA_subfam"/>
</dbReference>
<feature type="domain" description="SIS" evidence="1">
    <location>
        <begin position="34"/>
        <end position="195"/>
    </location>
</feature>
<dbReference type="Pfam" id="PF13580">
    <property type="entry name" value="SIS_2"/>
    <property type="match status" value="1"/>
</dbReference>
<reference evidence="2 3" key="1">
    <citation type="submission" date="2020-03" db="EMBL/GenBank/DDBJ databases">
        <title>Complete genome sequence of Orbus sp. IPMB12 (BCRC 80908).</title>
        <authorList>
            <person name="Lo W.-S."/>
            <person name="Chang T.-H."/>
            <person name="Kuo C.-H."/>
        </authorList>
    </citation>
    <scope>NUCLEOTIDE SEQUENCE [LARGE SCALE GENOMIC DNA]</scope>
    <source>
        <strain evidence="2 3">IPMB12</strain>
    </source>
</reference>
<dbReference type="Gene3D" id="3.40.50.10490">
    <property type="entry name" value="Glucose-6-phosphate isomerase like protein, domain 1"/>
    <property type="match status" value="1"/>
</dbReference>
<dbReference type="PROSITE" id="PS51464">
    <property type="entry name" value="SIS"/>
    <property type="match status" value="1"/>
</dbReference>
<dbReference type="InterPro" id="IPR046348">
    <property type="entry name" value="SIS_dom_sf"/>
</dbReference>
<dbReference type="AlphaFoldDB" id="A0A6G9I7U0"/>
<evidence type="ECO:0000313" key="2">
    <source>
        <dbReference type="EMBL" id="QIQ20275.1"/>
    </source>
</evidence>
<dbReference type="EMBL" id="CP050253">
    <property type="protein sequence ID" value="QIQ20275.1"/>
    <property type="molecule type" value="Genomic_DNA"/>
</dbReference>
<sequence>MQDLIKSYFTESIQTQIVTAEALSETIEVSAQKLVQALLNGNKILSCGNGASAANAQNFTSKLINGVEIERPSMPAISLVSDAVVLSAIANGGQHDEIYAKQIQALGQSGDILLVISSEGVNSSIIRAVQESVIKDMAIIALTGCDGGEIVGLLGQHDIEIRIPSYKKVRIQEMHTLVLDCLCQLIEHSLFMYKE</sequence>
<evidence type="ECO:0000259" key="1">
    <source>
        <dbReference type="PROSITE" id="PS51464"/>
    </source>
</evidence>
<keyword evidence="3" id="KW-1185">Reference proteome</keyword>
<dbReference type="PANTHER" id="PTHR30390:SF6">
    <property type="entry name" value="DNAA INITIATOR-ASSOCIATING PROTEIN DIAA"/>
    <property type="match status" value="1"/>
</dbReference>
<dbReference type="InterPro" id="IPR035461">
    <property type="entry name" value="GmhA/DiaA"/>
</dbReference>
<name>A0A6G9I7U0_9GAMM</name>
<proteinExistence type="predicted"/>
<dbReference type="FunCoup" id="A0A6G9I7U0">
    <property type="interactions" value="65"/>
</dbReference>
<dbReference type="SUPFAM" id="SSF53697">
    <property type="entry name" value="SIS domain"/>
    <property type="match status" value="1"/>
</dbReference>
<accession>A0A6G9I7U0</accession>
<dbReference type="PANTHER" id="PTHR30390">
    <property type="entry name" value="SEDOHEPTULOSE 7-PHOSPHATE ISOMERASE / DNAA INITIATOR-ASSOCIATING FACTOR FOR REPLICATION INITIATION"/>
    <property type="match status" value="1"/>
</dbReference>